<dbReference type="SUPFAM" id="SSF53474">
    <property type="entry name" value="alpha/beta-Hydrolases"/>
    <property type="match status" value="1"/>
</dbReference>
<dbReference type="Proteomes" id="UP000035016">
    <property type="component" value="Chromosome Chromosome"/>
</dbReference>
<dbReference type="InterPro" id="IPR029058">
    <property type="entry name" value="AB_hydrolase_fold"/>
</dbReference>
<reference evidence="2 3" key="1">
    <citation type="submission" date="2015-02" db="EMBL/GenBank/DDBJ databases">
        <authorList>
            <person name="Gomez-Escribano P.J."/>
        </authorList>
    </citation>
    <scope>NUCLEOTIDE SEQUENCE [LARGE SCALE GENOMIC DNA]</scope>
    <source>
        <strain evidence="3">C34 (DSM 42122 / NRRL B-24963)</strain>
    </source>
</reference>
<dbReference type="KEGG" id="sle:cxmR2"/>
<sequence>MPVDEAAAWEEHTTGPAELHVLPGGHFFLVQQSAGVIELLERELADPPHGVAL</sequence>
<dbReference type="EMBL" id="LN831790">
    <property type="protein sequence ID" value="CQR60476.1"/>
    <property type="molecule type" value="Genomic_DNA"/>
</dbReference>
<dbReference type="AlphaFoldDB" id="A0A0F7VU32"/>
<organism evidence="2 3">
    <name type="scientific">Streptomyces leeuwenhoekii</name>
    <dbReference type="NCBI Taxonomy" id="1437453"/>
    <lineage>
        <taxon>Bacteria</taxon>
        <taxon>Bacillati</taxon>
        <taxon>Actinomycetota</taxon>
        <taxon>Actinomycetes</taxon>
        <taxon>Kitasatosporales</taxon>
        <taxon>Streptomycetaceae</taxon>
        <taxon>Streptomyces</taxon>
    </lineage>
</organism>
<evidence type="ECO:0000313" key="2">
    <source>
        <dbReference type="EMBL" id="CQR60476.1"/>
    </source>
</evidence>
<dbReference type="Gene3D" id="3.40.50.1820">
    <property type="entry name" value="alpha/beta hydrolase"/>
    <property type="match status" value="1"/>
</dbReference>
<evidence type="ECO:0000313" key="3">
    <source>
        <dbReference type="Proteomes" id="UP000035016"/>
    </source>
</evidence>
<accession>A0A0F7VU32</accession>
<feature type="domain" description="Thioesterase" evidence="1">
    <location>
        <begin position="5"/>
        <end position="43"/>
    </location>
</feature>
<gene>
    <name evidence="2" type="primary">cxmR2</name>
</gene>
<name>A0A0F7VU32_STRLW</name>
<proteinExistence type="predicted"/>
<evidence type="ECO:0000259" key="1">
    <source>
        <dbReference type="Pfam" id="PF00975"/>
    </source>
</evidence>
<dbReference type="Pfam" id="PF00975">
    <property type="entry name" value="Thioesterase"/>
    <property type="match status" value="1"/>
</dbReference>
<protein>
    <submittedName>
        <fullName evidence="2">RifR homologue Type II thioesterase, probably non-functional</fullName>
    </submittedName>
</protein>
<dbReference type="InterPro" id="IPR001031">
    <property type="entry name" value="Thioesterase"/>
</dbReference>